<dbReference type="Pfam" id="PF12975">
    <property type="entry name" value="DUF3859"/>
    <property type="match status" value="1"/>
</dbReference>
<dbReference type="EMBL" id="JAPDNS010000001">
    <property type="protein sequence ID" value="MCW3482683.1"/>
    <property type="molecule type" value="Genomic_DNA"/>
</dbReference>
<evidence type="ECO:0000259" key="1">
    <source>
        <dbReference type="Pfam" id="PF12975"/>
    </source>
</evidence>
<dbReference type="Gene3D" id="2.60.40.2390">
    <property type="match status" value="1"/>
</dbReference>
<proteinExistence type="predicted"/>
<sequence length="166" mass="18862">MKIIVFIIILFSNVSLFAQTTLKSKKNGTLNFSILDYGITQVVHGSIEQLKASPTGTRGWLKDLQMLKVTDSIPLKLEQNFGIIYLVEAKDTIDIDVDIEWIYPDKITNEQGETFKSIRYTTKRPTNIPSGSTYGLNAPYEMVQGKWVINIYIENKKMGSKSFLVF</sequence>
<feature type="domain" description="DUF3859" evidence="1">
    <location>
        <begin position="55"/>
        <end position="165"/>
    </location>
</feature>
<protein>
    <submittedName>
        <fullName evidence="2">DUF3859 domain-containing protein</fullName>
    </submittedName>
</protein>
<evidence type="ECO:0000313" key="2">
    <source>
        <dbReference type="EMBL" id="MCW3482683.1"/>
    </source>
</evidence>
<organism evidence="2 3">
    <name type="scientific">Chitinophaga nivalis</name>
    <dbReference type="NCBI Taxonomy" id="2991709"/>
    <lineage>
        <taxon>Bacteria</taxon>
        <taxon>Pseudomonadati</taxon>
        <taxon>Bacteroidota</taxon>
        <taxon>Chitinophagia</taxon>
        <taxon>Chitinophagales</taxon>
        <taxon>Chitinophagaceae</taxon>
        <taxon>Chitinophaga</taxon>
    </lineage>
</organism>
<keyword evidence="3" id="KW-1185">Reference proteome</keyword>
<reference evidence="2 3" key="1">
    <citation type="submission" date="2022-10" db="EMBL/GenBank/DDBJ databases">
        <title>Chitinophaga nivalis PC15 sp. nov., isolated from Pyeongchang county, South Korea.</title>
        <authorList>
            <person name="Trinh H.N."/>
        </authorList>
    </citation>
    <scope>NUCLEOTIDE SEQUENCE [LARGE SCALE GENOMIC DNA]</scope>
    <source>
        <strain evidence="2 3">PC14</strain>
    </source>
</reference>
<dbReference type="RefSeq" id="WP_264727296.1">
    <property type="nucleotide sequence ID" value="NZ_JAPDNR010000001.1"/>
</dbReference>
<dbReference type="InterPro" id="IPR024331">
    <property type="entry name" value="DUF3859"/>
</dbReference>
<dbReference type="Proteomes" id="UP001207742">
    <property type="component" value="Unassembled WGS sequence"/>
</dbReference>
<comment type="caution">
    <text evidence="2">The sequence shown here is derived from an EMBL/GenBank/DDBJ whole genome shotgun (WGS) entry which is preliminary data.</text>
</comment>
<name>A0ABT3IFF3_9BACT</name>
<evidence type="ECO:0000313" key="3">
    <source>
        <dbReference type="Proteomes" id="UP001207742"/>
    </source>
</evidence>
<gene>
    <name evidence="2" type="ORF">OL497_02195</name>
</gene>
<accession>A0ABT3IFF3</accession>